<dbReference type="EMBL" id="AZHX01000464">
    <property type="protein sequence ID" value="ETX07393.1"/>
    <property type="molecule type" value="Genomic_DNA"/>
</dbReference>
<evidence type="ECO:0000313" key="2">
    <source>
        <dbReference type="Proteomes" id="UP000019140"/>
    </source>
</evidence>
<name>W4MB14_9BACT</name>
<organism evidence="1 2">
    <name type="scientific">Candidatus Entotheonella gemina</name>
    <dbReference type="NCBI Taxonomy" id="1429439"/>
    <lineage>
        <taxon>Bacteria</taxon>
        <taxon>Pseudomonadati</taxon>
        <taxon>Nitrospinota/Tectimicrobiota group</taxon>
        <taxon>Candidatus Tectimicrobiota</taxon>
        <taxon>Candidatus Entotheonellia</taxon>
        <taxon>Candidatus Entotheonellales</taxon>
        <taxon>Candidatus Entotheonellaceae</taxon>
        <taxon>Candidatus Entotheonella</taxon>
    </lineage>
</organism>
<dbReference type="Proteomes" id="UP000019140">
    <property type="component" value="Unassembled WGS sequence"/>
</dbReference>
<reference evidence="1 2" key="1">
    <citation type="journal article" date="2014" name="Nature">
        <title>An environmental bacterial taxon with a large and distinct metabolic repertoire.</title>
        <authorList>
            <person name="Wilson M.C."/>
            <person name="Mori T."/>
            <person name="Ruckert C."/>
            <person name="Uria A.R."/>
            <person name="Helf M.J."/>
            <person name="Takada K."/>
            <person name="Gernert C."/>
            <person name="Steffens U.A."/>
            <person name="Heycke N."/>
            <person name="Schmitt S."/>
            <person name="Rinke C."/>
            <person name="Helfrich E.J."/>
            <person name="Brachmann A.O."/>
            <person name="Gurgui C."/>
            <person name="Wakimoto T."/>
            <person name="Kracht M."/>
            <person name="Crusemann M."/>
            <person name="Hentschel U."/>
            <person name="Abe I."/>
            <person name="Matsunaga S."/>
            <person name="Kalinowski J."/>
            <person name="Takeyama H."/>
            <person name="Piel J."/>
        </authorList>
    </citation>
    <scope>NUCLEOTIDE SEQUENCE [LARGE SCALE GENOMIC DNA]</scope>
    <source>
        <strain evidence="2">TSY2</strain>
    </source>
</reference>
<gene>
    <name evidence="1" type="ORF">ETSY2_11475</name>
</gene>
<dbReference type="AlphaFoldDB" id="W4MB14"/>
<accession>W4MB14</accession>
<evidence type="ECO:0000313" key="1">
    <source>
        <dbReference type="EMBL" id="ETX07393.1"/>
    </source>
</evidence>
<protein>
    <submittedName>
        <fullName evidence="1">Uncharacterized protein</fullName>
    </submittedName>
</protein>
<keyword evidence="2" id="KW-1185">Reference proteome</keyword>
<proteinExistence type="predicted"/>
<sequence>MEGAALLIALFYRYLFYGYRILAQAFLTNNCHWVAIT</sequence>
<dbReference type="HOGENOM" id="CLU_3341751_0_0_7"/>
<comment type="caution">
    <text evidence="1">The sequence shown here is derived from an EMBL/GenBank/DDBJ whole genome shotgun (WGS) entry which is preliminary data.</text>
</comment>